<feature type="chain" id="PRO_5042177703" evidence="2">
    <location>
        <begin position="25"/>
        <end position="1133"/>
    </location>
</feature>
<feature type="region of interest" description="Disordered" evidence="1">
    <location>
        <begin position="575"/>
        <end position="597"/>
    </location>
</feature>
<gene>
    <name evidence="3" type="ORF">DdX_08416</name>
</gene>
<evidence type="ECO:0000256" key="2">
    <source>
        <dbReference type="SAM" id="SignalP"/>
    </source>
</evidence>
<feature type="compositionally biased region" description="Basic and acidic residues" evidence="1">
    <location>
        <begin position="587"/>
        <end position="597"/>
    </location>
</feature>
<dbReference type="PANTHER" id="PTHR21523:SF38">
    <property type="entry name" value="MLT-TEN (MLT-10) RELATED"/>
    <property type="match status" value="1"/>
</dbReference>
<dbReference type="AlphaFoldDB" id="A0AAD4N2C6"/>
<feature type="region of interest" description="Disordered" evidence="1">
    <location>
        <begin position="474"/>
        <end position="518"/>
    </location>
</feature>
<dbReference type="EMBL" id="JAKKPZ010000013">
    <property type="protein sequence ID" value="KAI1714323.1"/>
    <property type="molecule type" value="Genomic_DNA"/>
</dbReference>
<keyword evidence="4" id="KW-1185">Reference proteome</keyword>
<keyword evidence="2" id="KW-0732">Signal</keyword>
<feature type="signal peptide" evidence="2">
    <location>
        <begin position="1"/>
        <end position="24"/>
    </location>
</feature>
<feature type="compositionally biased region" description="Basic residues" evidence="1">
    <location>
        <begin position="481"/>
        <end position="495"/>
    </location>
</feature>
<organism evidence="3 4">
    <name type="scientific">Ditylenchus destructor</name>
    <dbReference type="NCBI Taxonomy" id="166010"/>
    <lineage>
        <taxon>Eukaryota</taxon>
        <taxon>Metazoa</taxon>
        <taxon>Ecdysozoa</taxon>
        <taxon>Nematoda</taxon>
        <taxon>Chromadorea</taxon>
        <taxon>Rhabditida</taxon>
        <taxon>Tylenchina</taxon>
        <taxon>Tylenchomorpha</taxon>
        <taxon>Sphaerularioidea</taxon>
        <taxon>Anguinidae</taxon>
        <taxon>Anguininae</taxon>
        <taxon>Ditylenchus</taxon>
    </lineage>
</organism>
<name>A0AAD4N2C6_9BILA</name>
<evidence type="ECO:0000256" key="1">
    <source>
        <dbReference type="SAM" id="MobiDB-lite"/>
    </source>
</evidence>
<proteinExistence type="predicted"/>
<evidence type="ECO:0000313" key="4">
    <source>
        <dbReference type="Proteomes" id="UP001201812"/>
    </source>
</evidence>
<feature type="region of interest" description="Disordered" evidence="1">
    <location>
        <begin position="615"/>
        <end position="636"/>
    </location>
</feature>
<dbReference type="Proteomes" id="UP001201812">
    <property type="component" value="Unassembled WGS sequence"/>
</dbReference>
<reference evidence="3" key="1">
    <citation type="submission" date="2022-01" db="EMBL/GenBank/DDBJ databases">
        <title>Genome Sequence Resource for Two Populations of Ditylenchus destructor, the Migratory Endoparasitic Phytonematode.</title>
        <authorList>
            <person name="Zhang H."/>
            <person name="Lin R."/>
            <person name="Xie B."/>
        </authorList>
    </citation>
    <scope>NUCLEOTIDE SEQUENCE</scope>
    <source>
        <strain evidence="3">BazhouSP</strain>
    </source>
</reference>
<protein>
    <submittedName>
        <fullName evidence="3">CRE-MLTN-13 protein</fullName>
    </submittedName>
</protein>
<accession>A0AAD4N2C6</accession>
<comment type="caution">
    <text evidence="3">The sequence shown here is derived from an EMBL/GenBank/DDBJ whole genome shotgun (WGS) entry which is preliminary data.</text>
</comment>
<sequence>MLPAIYYCLYNLAFTTILLEFASADTLKEYYDSLHSHRTDIQMESNSGPVQEFVLNPEKLDILMHSATVITFLKAKAKSIWIEEPSLAHTEKIIFDQCSAEAKSAVQLARCVVALLRARDALREFRQQSAMNDEEVRWLSDRSEMDWVTQFKKWLLPMLKTNRQKNSKKVPAGSEANTVLKSVKITPIKDAKFKRIRSKHRNLATYYPGKTARFQQSNGLNIQNIHRSFSKMDQQLYKAANRTTIFGRVPFNNDEKIMRKKVQISTEGAPWHSLQQPINGIRKGVLADCNHEVVSPKWDKTTSKIMNSEEYSSEKSSDVVKISIPHLNIKHLPKFHRQPTKNNNLQNIKPIIIFDKFTKRPVNSQSAFAFASLDSREIRRRLWRRSTRRLPYPSKSKSSTSMEAIAPLVDLPDSPMAGENLNQTEVPFVESSQDFVPSSEKECDSPENERNLCPLQMQRRSRRHIDLKKFLGDMFKPNPYQRKRREKAKQKRRKTMRDGRPTLPKAGASKSALRRGASPNMPWFMEPVMQAVGEAKKLLFGQVSRALGLGKLGSGRKKGIKVSGRRKRAIEEFTKVQDQRSTGKHSQKTDEQETFAKHDASAAISRNVLVENSQKIRRSQDVTKRRGPKDALPAATSSSDLKNIAKLRRIQEFYQMVDHCNKYMKEIGQSNSEFLNSFNTPYLFQLKNSDISPLVHDLEECLKDYKFEDFPILSPKLFSLFPERESDDGKWKPKFLSPNLLSFHKDGMFSLPNLLGMVSTNEYETLAWLDLFMDMSGAGKIIDGLIADIEPKFERMKKEVYPMILKLESFNKRWKEVTSALNKNQRNRLTEHDYAVLDASQWGVLRGQFGPMTEHGEVTRVSLSPSEIEENLERDIYRIAELPDAPVRNEHQGRPKRDVDELLFHQGRSSALKSPNSTEIPLSLNNALLPTDGLNDTMAGYGNVTEDNHFLKPLAFGNKLRDGVAFSQLNLLSPTAFTPSILSPRAMSGVILSPTAFTANILTPVTLYGDVLSPKFFHTNILSPRALAALVLSPRTMLFEVLSPKLIELKVLNPNTFAISILGPNIIHPRVLSPVNFAVAVLSPSILSPQVMSKGNFTVQVLSPQIMSGELDKWGDELREGFKLPAQNTTLFS</sequence>
<evidence type="ECO:0000313" key="3">
    <source>
        <dbReference type="EMBL" id="KAI1714323.1"/>
    </source>
</evidence>
<dbReference type="PANTHER" id="PTHR21523">
    <property type="match status" value="1"/>
</dbReference>